<organism evidence="4 5">
    <name type="scientific">Nesterenkonia rhizosphaerae</name>
    <dbReference type="NCBI Taxonomy" id="1348272"/>
    <lineage>
        <taxon>Bacteria</taxon>
        <taxon>Bacillati</taxon>
        <taxon>Actinomycetota</taxon>
        <taxon>Actinomycetes</taxon>
        <taxon>Micrococcales</taxon>
        <taxon>Micrococcaceae</taxon>
        <taxon>Nesterenkonia</taxon>
    </lineage>
</organism>
<feature type="binding site" evidence="2">
    <location>
        <position position="201"/>
    </location>
    <ligand>
        <name>Zn(2+)</name>
        <dbReference type="ChEBI" id="CHEBI:29105"/>
    </ligand>
</feature>
<dbReference type="PANTHER" id="PTHR12993:SF11">
    <property type="entry name" value="N-ACETYLGLUCOSAMINYL-PHOSPHATIDYLINOSITOL DE-N-ACETYLASE"/>
    <property type="match status" value="1"/>
</dbReference>
<dbReference type="Gene3D" id="3.40.50.10320">
    <property type="entry name" value="LmbE-like"/>
    <property type="match status" value="1"/>
</dbReference>
<comment type="caution">
    <text evidence="4">The sequence shown here is derived from an EMBL/GenBank/DDBJ whole genome shotgun (WGS) entry which is preliminary data.</text>
</comment>
<feature type="binding site" evidence="2">
    <location>
        <position position="70"/>
    </location>
    <ligand>
        <name>Zn(2+)</name>
        <dbReference type="ChEBI" id="CHEBI:29105"/>
    </ligand>
</feature>
<keyword evidence="2" id="KW-0378">Hydrolase</keyword>
<feature type="compositionally biased region" description="Basic and acidic residues" evidence="3">
    <location>
        <begin position="36"/>
        <end position="47"/>
    </location>
</feature>
<evidence type="ECO:0000256" key="3">
    <source>
        <dbReference type="SAM" id="MobiDB-lite"/>
    </source>
</evidence>
<dbReference type="PANTHER" id="PTHR12993">
    <property type="entry name" value="N-ACETYLGLUCOSAMINYL-PHOSPHATIDYLINOSITOL DE-N-ACETYLASE-RELATED"/>
    <property type="match status" value="1"/>
</dbReference>
<comment type="subunit">
    <text evidence="2">Monomer.</text>
</comment>
<dbReference type="InterPro" id="IPR003737">
    <property type="entry name" value="GlcNAc_PI_deacetylase-related"/>
</dbReference>
<comment type="catalytic activity">
    <reaction evidence="2">
        <text>mycothiol S-conjugate + H2O = an N-acetyl-L-cysteine-S-conjugate + 1D-myo-inositol 2-amino-2-deoxy-alpha-D-glucopyranoside</text>
        <dbReference type="Rhea" id="RHEA:36543"/>
        <dbReference type="ChEBI" id="CHEBI:15377"/>
        <dbReference type="ChEBI" id="CHEBI:58718"/>
        <dbReference type="ChEBI" id="CHEBI:58886"/>
        <dbReference type="ChEBI" id="CHEBI:59633"/>
        <dbReference type="EC" id="3.5.1.115"/>
    </reaction>
</comment>
<dbReference type="InterPro" id="IPR017811">
    <property type="entry name" value="Mca"/>
</dbReference>
<evidence type="ECO:0000256" key="1">
    <source>
        <dbReference type="ARBA" id="ARBA00022833"/>
    </source>
</evidence>
<dbReference type="SUPFAM" id="SSF102588">
    <property type="entry name" value="LmbE-like"/>
    <property type="match status" value="1"/>
</dbReference>
<keyword evidence="2" id="KW-0479">Metal-binding</keyword>
<feature type="region of interest" description="Disordered" evidence="3">
    <location>
        <begin position="1"/>
        <end position="59"/>
    </location>
</feature>
<gene>
    <name evidence="2 4" type="primary">mca</name>
    <name evidence="4" type="ORF">GCM10025790_07330</name>
</gene>
<name>A0ABP9FRY9_9MICC</name>
<protein>
    <recommendedName>
        <fullName evidence="2">Mycothiol S-conjugate amidase</fullName>
        <ecNumber evidence="2">3.5.1.115</ecNumber>
    </recommendedName>
</protein>
<comment type="cofactor">
    <cofactor evidence="2">
        <name>Zn(2+)</name>
        <dbReference type="ChEBI" id="CHEBI:29105"/>
    </cofactor>
    <text evidence="2">Binds 1 zinc ion per subunit.</text>
</comment>
<keyword evidence="5" id="KW-1185">Reference proteome</keyword>
<dbReference type="EMBL" id="BAABLW010000003">
    <property type="protein sequence ID" value="GAA4914868.1"/>
    <property type="molecule type" value="Genomic_DNA"/>
</dbReference>
<dbReference type="RefSeq" id="WP_345476727.1">
    <property type="nucleotide sequence ID" value="NZ_BAABLW010000003.1"/>
</dbReference>
<feature type="binding site" evidence="2">
    <location>
        <position position="73"/>
    </location>
    <ligand>
        <name>Zn(2+)</name>
        <dbReference type="ChEBI" id="CHEBI:29105"/>
    </ligand>
</feature>
<proteinExistence type="inferred from homology"/>
<dbReference type="InterPro" id="IPR024078">
    <property type="entry name" value="LmbE-like_dom_sf"/>
</dbReference>
<dbReference type="NCBIfam" id="TIGR03446">
    <property type="entry name" value="mycothiol_Mca"/>
    <property type="match status" value="1"/>
</dbReference>
<keyword evidence="1 2" id="KW-0862">Zinc</keyword>
<evidence type="ECO:0000313" key="5">
    <source>
        <dbReference type="Proteomes" id="UP001500368"/>
    </source>
</evidence>
<sequence length="349" mass="38605">MRENTGTEGTALKDNASGEAAPGESVLDEPAVADTARGRTVEHELRQRTPQGPDQVPPSAGLRLLAVHAHPDDESSKGAAMMAAYVQAGARVMVATATGGERGDLLNPAAGEIQQCHRDLPGVRRLEMQTAAEALGIEHVWLGFMDSGLPEGDPLPPLPAGSFATLDLEQAAAPLVRLIRHFRPQVITCYDESGGYPHPDHIMSHRITMEAYHAAGDPQRYPGTGEPWQPQKLYYDRAFNPARFRAVHEALLEAGFESPYTERLAWLDGDERPEWMVDHEVTTQIPVGDYLEKRDAALRAHRTQVEPEGFFFATPNDFLRRVWPYDDFVLAHSRVETQTPEYDLFAGLR</sequence>
<dbReference type="Pfam" id="PF02585">
    <property type="entry name" value="PIG-L"/>
    <property type="match status" value="1"/>
</dbReference>
<dbReference type="Proteomes" id="UP001500368">
    <property type="component" value="Unassembled WGS sequence"/>
</dbReference>
<comment type="function">
    <text evidence="2">A mycothiol (MSH, N-acetylcysteinyl-glucosaminyl-inositol) S-conjugate amidase, it recycles conjugated MSH to the N-acetyl cysteine conjugate (AcCys S-conjugate, a mercapturic acid) and the MSH precursor. Involved in MSH-dependent detoxification of a number of alkylating agents and antibiotics.</text>
</comment>
<comment type="similarity">
    <text evidence="2">Belongs to the MshB deacetylase family. Mca subfamily.</text>
</comment>
<dbReference type="HAMAP" id="MF_01482">
    <property type="entry name" value="Mca"/>
    <property type="match status" value="1"/>
</dbReference>
<evidence type="ECO:0000313" key="4">
    <source>
        <dbReference type="EMBL" id="GAA4914868.1"/>
    </source>
</evidence>
<evidence type="ECO:0000256" key="2">
    <source>
        <dbReference type="HAMAP-Rule" id="MF_01482"/>
    </source>
</evidence>
<dbReference type="EC" id="3.5.1.115" evidence="2"/>
<reference evidence="5" key="1">
    <citation type="journal article" date="2019" name="Int. J. Syst. Evol. Microbiol.">
        <title>The Global Catalogue of Microorganisms (GCM) 10K type strain sequencing project: providing services to taxonomists for standard genome sequencing and annotation.</title>
        <authorList>
            <consortium name="The Broad Institute Genomics Platform"/>
            <consortium name="The Broad Institute Genome Sequencing Center for Infectious Disease"/>
            <person name="Wu L."/>
            <person name="Ma J."/>
        </authorList>
    </citation>
    <scope>NUCLEOTIDE SEQUENCE [LARGE SCALE GENOMIC DNA]</scope>
    <source>
        <strain evidence="5">JCM 19129</strain>
    </source>
</reference>
<accession>A0ABP9FRY9</accession>